<dbReference type="SUPFAM" id="SSF51735">
    <property type="entry name" value="NAD(P)-binding Rossmann-fold domains"/>
    <property type="match status" value="1"/>
</dbReference>
<gene>
    <name evidence="4" type="ORF">GCM10009741_36660</name>
</gene>
<protein>
    <submittedName>
        <fullName evidence="4">NAD-dependent epimerase/dehydratase family protein</fullName>
    </submittedName>
</protein>
<evidence type="ECO:0000256" key="1">
    <source>
        <dbReference type="ARBA" id="ARBA00007637"/>
    </source>
</evidence>
<keyword evidence="5" id="KW-1185">Reference proteome</keyword>
<dbReference type="PANTHER" id="PTHR43000">
    <property type="entry name" value="DTDP-D-GLUCOSE 4,6-DEHYDRATASE-RELATED"/>
    <property type="match status" value="1"/>
</dbReference>
<evidence type="ECO:0000259" key="3">
    <source>
        <dbReference type="Pfam" id="PF01370"/>
    </source>
</evidence>
<feature type="region of interest" description="Disordered" evidence="2">
    <location>
        <begin position="132"/>
        <end position="151"/>
    </location>
</feature>
<sequence length="324" mass="33921">MPNSLPPYVAGNDSVSSAEPNASQRILVLGASGFIGQHVCAALQSRGVEHLKVTRTPRPGFDAAVDLACAPLSELNEILRSFAPTAVINCSGAVRGSTADLMRGNVVGTHSLLLGLSSSAPRARLVQLGSSAEYGSSEGETPMNEETPTQPNSPYGYTKLAASELVLHARDQGLDAIVLRMFNISGPQSPTSTMLGSLIEQLRNAPDSPTITLDSLAGWRDYLDVRDVAAAACTAALLDEVPPVANIGRGEAVQTGDWVRQLIDLSGTGAQLEERQGTANTHKASAGAVAWQCADIGLAEKRLGWTPTIPLSVSLRDTWLAATS</sequence>
<evidence type="ECO:0000313" key="5">
    <source>
        <dbReference type="Proteomes" id="UP001500363"/>
    </source>
</evidence>
<dbReference type="EMBL" id="BAAANC010000002">
    <property type="protein sequence ID" value="GAA1531207.1"/>
    <property type="molecule type" value="Genomic_DNA"/>
</dbReference>
<proteinExistence type="inferred from homology"/>
<comment type="caution">
    <text evidence="4">The sequence shown here is derived from an EMBL/GenBank/DDBJ whole genome shotgun (WGS) entry which is preliminary data.</text>
</comment>
<feature type="domain" description="NAD-dependent epimerase/dehydratase" evidence="3">
    <location>
        <begin position="26"/>
        <end position="248"/>
    </location>
</feature>
<evidence type="ECO:0000313" key="4">
    <source>
        <dbReference type="EMBL" id="GAA1531207.1"/>
    </source>
</evidence>
<dbReference type="Pfam" id="PF01370">
    <property type="entry name" value="Epimerase"/>
    <property type="match status" value="1"/>
</dbReference>
<accession>A0ABN2B1N4</accession>
<reference evidence="4 5" key="1">
    <citation type="journal article" date="2019" name="Int. J. Syst. Evol. Microbiol.">
        <title>The Global Catalogue of Microorganisms (GCM) 10K type strain sequencing project: providing services to taxonomists for standard genome sequencing and annotation.</title>
        <authorList>
            <consortium name="The Broad Institute Genomics Platform"/>
            <consortium name="The Broad Institute Genome Sequencing Center for Infectious Disease"/>
            <person name="Wu L."/>
            <person name="Ma J."/>
        </authorList>
    </citation>
    <scope>NUCLEOTIDE SEQUENCE [LARGE SCALE GENOMIC DNA]</scope>
    <source>
        <strain evidence="4 5">JCM 14303</strain>
    </source>
</reference>
<organism evidence="4 5">
    <name type="scientific">Kribbella lupini</name>
    <dbReference type="NCBI Taxonomy" id="291602"/>
    <lineage>
        <taxon>Bacteria</taxon>
        <taxon>Bacillati</taxon>
        <taxon>Actinomycetota</taxon>
        <taxon>Actinomycetes</taxon>
        <taxon>Propionibacteriales</taxon>
        <taxon>Kribbellaceae</taxon>
        <taxon>Kribbella</taxon>
    </lineage>
</organism>
<name>A0ABN2B1N4_9ACTN</name>
<dbReference type="Gene3D" id="3.40.50.720">
    <property type="entry name" value="NAD(P)-binding Rossmann-like Domain"/>
    <property type="match status" value="1"/>
</dbReference>
<evidence type="ECO:0000256" key="2">
    <source>
        <dbReference type="SAM" id="MobiDB-lite"/>
    </source>
</evidence>
<dbReference type="InterPro" id="IPR001509">
    <property type="entry name" value="Epimerase_deHydtase"/>
</dbReference>
<dbReference type="Proteomes" id="UP001500363">
    <property type="component" value="Unassembled WGS sequence"/>
</dbReference>
<dbReference type="InterPro" id="IPR036291">
    <property type="entry name" value="NAD(P)-bd_dom_sf"/>
</dbReference>
<dbReference type="RefSeq" id="WP_344175428.1">
    <property type="nucleotide sequence ID" value="NZ_BAAANC010000002.1"/>
</dbReference>
<dbReference type="Gene3D" id="3.90.25.10">
    <property type="entry name" value="UDP-galactose 4-epimerase, domain 1"/>
    <property type="match status" value="1"/>
</dbReference>
<comment type="similarity">
    <text evidence="1">Belongs to the NAD(P)-dependent epimerase/dehydratase family.</text>
</comment>